<name>A0A4T0NZL1_9BASI</name>
<dbReference type="Proteomes" id="UP000307169">
    <property type="component" value="Unassembled WGS sequence"/>
</dbReference>
<reference evidence="1 2" key="1">
    <citation type="submission" date="2019-03" db="EMBL/GenBank/DDBJ databases">
        <title>Sequencing 25 genomes of Wallemia mellicola.</title>
        <authorList>
            <person name="Gostincar C."/>
        </authorList>
    </citation>
    <scope>NUCLEOTIDE SEQUENCE [LARGE SCALE GENOMIC DNA]</scope>
    <source>
        <strain evidence="1 2">EXF-1262</strain>
    </source>
</reference>
<evidence type="ECO:0000313" key="2">
    <source>
        <dbReference type="Proteomes" id="UP000307169"/>
    </source>
</evidence>
<organism evidence="1 2">
    <name type="scientific">Wallemia mellicola</name>
    <dbReference type="NCBI Taxonomy" id="1708541"/>
    <lineage>
        <taxon>Eukaryota</taxon>
        <taxon>Fungi</taxon>
        <taxon>Dikarya</taxon>
        <taxon>Basidiomycota</taxon>
        <taxon>Wallemiomycotina</taxon>
        <taxon>Wallemiomycetes</taxon>
        <taxon>Wallemiales</taxon>
        <taxon>Wallemiaceae</taxon>
        <taxon>Wallemia</taxon>
    </lineage>
</organism>
<proteinExistence type="predicted"/>
<accession>A0A4T0NZL1</accession>
<gene>
    <name evidence="1" type="ORF">E3Q17_01327</name>
</gene>
<comment type="caution">
    <text evidence="1">The sequence shown here is derived from an EMBL/GenBank/DDBJ whole genome shotgun (WGS) entry which is preliminary data.</text>
</comment>
<evidence type="ECO:0000313" key="1">
    <source>
        <dbReference type="EMBL" id="TIC02548.1"/>
    </source>
</evidence>
<dbReference type="AlphaFoldDB" id="A0A4T0NZL1"/>
<dbReference type="EMBL" id="SPRH01000011">
    <property type="protein sequence ID" value="TIC02548.1"/>
    <property type="molecule type" value="Genomic_DNA"/>
</dbReference>
<sequence length="112" mass="13319">MRATRIVLEHVHTPRIRFLGRRVWDSKPEQPHPHPEAPKDFKDNFAQFVQKRQDYVQPSKNSFINFWELPDRFHKHKFAPYSDYEIEAIEVSIEFYIDKGLTNTQSGGASLY</sequence>
<protein>
    <submittedName>
        <fullName evidence="1">Uncharacterized protein</fullName>
    </submittedName>
</protein>